<evidence type="ECO:0000313" key="3">
    <source>
        <dbReference type="EMBL" id="KAL1510026.1"/>
    </source>
</evidence>
<dbReference type="InterPro" id="IPR026053">
    <property type="entry name" value="HPS1"/>
</dbReference>
<protein>
    <submittedName>
        <fullName evidence="3">Uncharacterized protein</fullName>
    </submittedName>
</protein>
<reference evidence="3 4" key="1">
    <citation type="submission" date="2024-05" db="EMBL/GenBank/DDBJ databases">
        <title>Genetic variation in Jamaican populations of the coffee berry borer (Hypothenemus hampei).</title>
        <authorList>
            <person name="Errbii M."/>
            <person name="Myrie A."/>
        </authorList>
    </citation>
    <scope>NUCLEOTIDE SEQUENCE [LARGE SCALE GENOMIC DNA]</scope>
    <source>
        <strain evidence="3">JA-Hopewell-2020-01-JO</strain>
        <tissue evidence="3">Whole body</tissue>
    </source>
</reference>
<evidence type="ECO:0000313" key="4">
    <source>
        <dbReference type="Proteomes" id="UP001566132"/>
    </source>
</evidence>
<dbReference type="Pfam" id="PF19036">
    <property type="entry name" value="Fuz_longin_1"/>
    <property type="match status" value="1"/>
</dbReference>
<dbReference type="PANTHER" id="PTHR12761">
    <property type="entry name" value="HERMANSKY-PUDLAK SYNDROME PROTEIN 1"/>
    <property type="match status" value="1"/>
</dbReference>
<dbReference type="Pfam" id="PF19037">
    <property type="entry name" value="Fuz_longin_2"/>
    <property type="match status" value="1"/>
</dbReference>
<organism evidence="3 4">
    <name type="scientific">Hypothenemus hampei</name>
    <name type="common">Coffee berry borer</name>
    <dbReference type="NCBI Taxonomy" id="57062"/>
    <lineage>
        <taxon>Eukaryota</taxon>
        <taxon>Metazoa</taxon>
        <taxon>Ecdysozoa</taxon>
        <taxon>Arthropoda</taxon>
        <taxon>Hexapoda</taxon>
        <taxon>Insecta</taxon>
        <taxon>Pterygota</taxon>
        <taxon>Neoptera</taxon>
        <taxon>Endopterygota</taxon>
        <taxon>Coleoptera</taxon>
        <taxon>Polyphaga</taxon>
        <taxon>Cucujiformia</taxon>
        <taxon>Curculionidae</taxon>
        <taxon>Scolytinae</taxon>
        <taxon>Hypothenemus</taxon>
    </lineage>
</organism>
<proteinExistence type="predicted"/>
<dbReference type="AlphaFoldDB" id="A0ABD1F6R7"/>
<feature type="domain" description="FUZ/MON1/HPS1 second Longin" evidence="2">
    <location>
        <begin position="184"/>
        <end position="271"/>
    </location>
</feature>
<sequence length="419" mass="48037">MNSFMIFDHLNDLIFFKYNANFEEHLKKLAVNYGLLEQNVASQVDKNIVIQMFSPIVSSHRIMHFEFGNSYSSVDFSKELKMSFCEVMGYLFILISDGKNDHLLKVFITLAKYVCGPDFNQFNTCLAKSELYTKLIDEYLNLQSTNQAIKTESIEQLMVNVEITSTCLQILKESISKMSVHTECSKVHALLFVDTKLLTLYSSVNAKPLSSADILFFTVFIQCAENESFQLFLAGTEVEPSCFLHAVHVVRIFENMFVIYVVEDGNSPITAALYEVFYHLHRLRFIQVQREKESIQLGYENLELAVRKLRESLKKSKNRTLDTVYKVLMKKWDVIKAKYKEYLTTSADEHILRAEGLAINFMDVLKEISNYIVKNDSVLKCSGAHVSSATSLIIGKLGDFTEYFKTKGIKNFSLGSYPF</sequence>
<dbReference type="PANTHER" id="PTHR12761:SF1">
    <property type="entry name" value="BLOC-3 COMPLEX MEMBER HPS1"/>
    <property type="match status" value="1"/>
</dbReference>
<comment type="caution">
    <text evidence="3">The sequence shown here is derived from an EMBL/GenBank/DDBJ whole genome shotgun (WGS) entry which is preliminary data.</text>
</comment>
<gene>
    <name evidence="3" type="ORF">ABEB36_004682</name>
</gene>
<keyword evidence="4" id="KW-1185">Reference proteome</keyword>
<dbReference type="InterPro" id="IPR043971">
    <property type="entry name" value="FUZ/MON1/HPS1_longin_2"/>
</dbReference>
<dbReference type="Proteomes" id="UP001566132">
    <property type="component" value="Unassembled WGS sequence"/>
</dbReference>
<feature type="domain" description="FUZ/MON1/HPS1 first Longin" evidence="1">
    <location>
        <begin position="4"/>
        <end position="118"/>
    </location>
</feature>
<dbReference type="InterPro" id="IPR043972">
    <property type="entry name" value="FUZ/MON1/HPS1_longin_1"/>
</dbReference>
<evidence type="ECO:0000259" key="1">
    <source>
        <dbReference type="Pfam" id="PF19036"/>
    </source>
</evidence>
<evidence type="ECO:0000259" key="2">
    <source>
        <dbReference type="Pfam" id="PF19037"/>
    </source>
</evidence>
<dbReference type="EMBL" id="JBDJPC010000003">
    <property type="protein sequence ID" value="KAL1510026.1"/>
    <property type="molecule type" value="Genomic_DNA"/>
</dbReference>
<name>A0ABD1F6R7_HYPHA</name>
<accession>A0ABD1F6R7</accession>